<proteinExistence type="inferred from homology"/>
<dbReference type="GO" id="GO:0004639">
    <property type="term" value="F:phosphoribosylaminoimidazolesuccinocarboxamide synthase activity"/>
    <property type="evidence" value="ECO:0007669"/>
    <property type="project" value="UniProtKB-EC"/>
</dbReference>
<keyword evidence="5 8" id="KW-0658">Purine biosynthesis</keyword>
<comment type="catalytic activity">
    <reaction evidence="7 8">
        <text>5-amino-1-(5-phospho-D-ribosyl)imidazole-4-carboxylate + L-aspartate + ATP = (2S)-2-[5-amino-1-(5-phospho-beta-D-ribosyl)imidazole-4-carboxamido]succinate + ADP + phosphate + 2 H(+)</text>
        <dbReference type="Rhea" id="RHEA:22628"/>
        <dbReference type="ChEBI" id="CHEBI:15378"/>
        <dbReference type="ChEBI" id="CHEBI:29991"/>
        <dbReference type="ChEBI" id="CHEBI:30616"/>
        <dbReference type="ChEBI" id="CHEBI:43474"/>
        <dbReference type="ChEBI" id="CHEBI:58443"/>
        <dbReference type="ChEBI" id="CHEBI:77657"/>
        <dbReference type="ChEBI" id="CHEBI:456216"/>
        <dbReference type="EC" id="6.3.2.6"/>
    </reaction>
</comment>
<evidence type="ECO:0000259" key="9">
    <source>
        <dbReference type="Pfam" id="PF01259"/>
    </source>
</evidence>
<dbReference type="InterPro" id="IPR028923">
    <property type="entry name" value="SAICAR_synt/ADE2_N"/>
</dbReference>
<evidence type="ECO:0000256" key="2">
    <source>
        <dbReference type="ARBA" id="ARBA00010190"/>
    </source>
</evidence>
<dbReference type="HAMAP" id="MF_00137">
    <property type="entry name" value="SAICAR_synth"/>
    <property type="match status" value="1"/>
</dbReference>
<evidence type="ECO:0000313" key="10">
    <source>
        <dbReference type="EMBL" id="MCG5030371.1"/>
    </source>
</evidence>
<sequence length="296" mass="32703">MTGLLKTSLKSLPLVYSGKVRDSYAVGDDKLLLVATDRISAFDFILGAPIPYKGQVLTALTNFWFEKLKGVLPNHLTGIAPESVVAPDEVEQIKGRSVVAMKLKPILIECVARGYLTGGGWKEYVASGSVSGVKLPKGLQMSQKLDEPIFTPSAKAPVGTHDEPISYEECVKRYGGDIAKTIRDATLELYRRAAEYAATKGIIISDTKFEFGIDNEGRVRLMDEVLTPDSSRFWPADQYNVGISPPSFDKQYIRDWLESTGWDKKAPAPVPPEDVINRTSEKYREALFRLTGIRLG</sequence>
<dbReference type="Gene3D" id="3.30.470.20">
    <property type="entry name" value="ATP-grasp fold, B domain"/>
    <property type="match status" value="1"/>
</dbReference>
<keyword evidence="3 8" id="KW-0436">Ligase</keyword>
<reference evidence="10 11" key="1">
    <citation type="submission" date="2022-02" db="EMBL/GenBank/DDBJ databases">
        <title>Mesosutterella porci, a novel member of the family Sutterellaceae from pig feces.</title>
        <authorList>
            <person name="Wylensek D."/>
            <person name="Clavel T."/>
        </authorList>
    </citation>
    <scope>NUCLEOTIDE SEQUENCE [LARGE SCALE GENOMIC DNA]</scope>
    <source>
        <strain evidence="11">oilRF-744-wt-GAM-9</strain>
    </source>
</reference>
<dbReference type="NCBIfam" id="NF010568">
    <property type="entry name" value="PRK13961.1"/>
    <property type="match status" value="1"/>
</dbReference>
<protein>
    <recommendedName>
        <fullName evidence="8">Phosphoribosylaminoimidazole-succinocarboxamide synthase</fullName>
        <ecNumber evidence="8">6.3.2.6</ecNumber>
    </recommendedName>
    <alternativeName>
        <fullName evidence="8">SAICAR synthetase</fullName>
    </alternativeName>
</protein>
<comment type="similarity">
    <text evidence="2 8">Belongs to the SAICAR synthetase family.</text>
</comment>
<keyword evidence="4 8" id="KW-0547">Nucleotide-binding</keyword>
<keyword evidence="11" id="KW-1185">Reference proteome</keyword>
<organism evidence="10 11">
    <name type="scientific">Mesosutterella porci</name>
    <dbReference type="NCBI Taxonomy" id="2915351"/>
    <lineage>
        <taxon>Bacteria</taxon>
        <taxon>Pseudomonadati</taxon>
        <taxon>Pseudomonadota</taxon>
        <taxon>Betaproteobacteria</taxon>
        <taxon>Burkholderiales</taxon>
        <taxon>Sutterellaceae</taxon>
        <taxon>Mesosutterella</taxon>
    </lineage>
</organism>
<dbReference type="CDD" id="cd01414">
    <property type="entry name" value="SAICAR_synt_Sc"/>
    <property type="match status" value="1"/>
</dbReference>
<dbReference type="InterPro" id="IPR001636">
    <property type="entry name" value="SAICAR_synth"/>
</dbReference>
<evidence type="ECO:0000256" key="5">
    <source>
        <dbReference type="ARBA" id="ARBA00022755"/>
    </source>
</evidence>
<name>A0ABS9MP28_9BURK</name>
<dbReference type="NCBIfam" id="TIGR00081">
    <property type="entry name" value="purC"/>
    <property type="match status" value="1"/>
</dbReference>
<evidence type="ECO:0000256" key="1">
    <source>
        <dbReference type="ARBA" id="ARBA00004672"/>
    </source>
</evidence>
<dbReference type="Proteomes" id="UP001297600">
    <property type="component" value="Unassembled WGS sequence"/>
</dbReference>
<feature type="domain" description="SAICAR synthetase/ADE2 N-terminal" evidence="9">
    <location>
        <begin position="15"/>
        <end position="268"/>
    </location>
</feature>
<accession>A0ABS9MP28</accession>
<keyword evidence="6 8" id="KW-0067">ATP-binding</keyword>
<dbReference type="RefSeq" id="WP_237978020.1">
    <property type="nucleotide sequence ID" value="NZ_JAKNCT010000002.1"/>
</dbReference>
<dbReference type="SUPFAM" id="SSF56104">
    <property type="entry name" value="SAICAR synthase-like"/>
    <property type="match status" value="1"/>
</dbReference>
<gene>
    <name evidence="8" type="primary">purC</name>
    <name evidence="10" type="ORF">MAF45_02745</name>
</gene>
<evidence type="ECO:0000256" key="7">
    <source>
        <dbReference type="ARBA" id="ARBA00048475"/>
    </source>
</evidence>
<evidence type="ECO:0000256" key="6">
    <source>
        <dbReference type="ARBA" id="ARBA00022840"/>
    </source>
</evidence>
<evidence type="ECO:0000256" key="3">
    <source>
        <dbReference type="ARBA" id="ARBA00022598"/>
    </source>
</evidence>
<dbReference type="Gene3D" id="3.30.200.20">
    <property type="entry name" value="Phosphorylase Kinase, domain 1"/>
    <property type="match status" value="1"/>
</dbReference>
<evidence type="ECO:0000256" key="4">
    <source>
        <dbReference type="ARBA" id="ARBA00022741"/>
    </source>
</evidence>
<dbReference type="EMBL" id="JAKNCT010000002">
    <property type="protein sequence ID" value="MCG5030371.1"/>
    <property type="molecule type" value="Genomic_DNA"/>
</dbReference>
<dbReference type="PANTHER" id="PTHR43700:SF1">
    <property type="entry name" value="PHOSPHORIBOSYLAMINOIMIDAZOLE-SUCCINOCARBOXAMIDE SYNTHASE"/>
    <property type="match status" value="1"/>
</dbReference>
<dbReference type="Pfam" id="PF01259">
    <property type="entry name" value="SAICAR_synt"/>
    <property type="match status" value="1"/>
</dbReference>
<dbReference type="PANTHER" id="PTHR43700">
    <property type="entry name" value="PHOSPHORIBOSYLAMINOIMIDAZOLE-SUCCINOCARBOXAMIDE SYNTHASE"/>
    <property type="match status" value="1"/>
</dbReference>
<comment type="pathway">
    <text evidence="1 8">Purine metabolism; IMP biosynthesis via de novo pathway; 5-amino-1-(5-phospho-D-ribosyl)imidazole-4-carboxamide from 5-amino-1-(5-phospho-D-ribosyl)imidazole-4-carboxylate: step 1/2.</text>
</comment>
<evidence type="ECO:0000313" key="11">
    <source>
        <dbReference type="Proteomes" id="UP001297600"/>
    </source>
</evidence>
<comment type="caution">
    <text evidence="10">The sequence shown here is derived from an EMBL/GenBank/DDBJ whole genome shotgun (WGS) entry which is preliminary data.</text>
</comment>
<dbReference type="EC" id="6.3.2.6" evidence="8"/>
<evidence type="ECO:0000256" key="8">
    <source>
        <dbReference type="HAMAP-Rule" id="MF_00137"/>
    </source>
</evidence>